<dbReference type="AlphaFoldDB" id="A0A369TD03"/>
<dbReference type="Pfam" id="PF10082">
    <property type="entry name" value="BBP2_2"/>
    <property type="match status" value="1"/>
</dbReference>
<organism evidence="2 3">
    <name type="scientific">Ferruginivarius sediminum</name>
    <dbReference type="NCBI Taxonomy" id="2661937"/>
    <lineage>
        <taxon>Bacteria</taxon>
        <taxon>Pseudomonadati</taxon>
        <taxon>Pseudomonadota</taxon>
        <taxon>Alphaproteobacteria</taxon>
        <taxon>Rhodospirillales</taxon>
        <taxon>Rhodospirillaceae</taxon>
        <taxon>Ferruginivarius</taxon>
    </lineage>
</organism>
<comment type="caution">
    <text evidence="2">The sequence shown here is derived from an EMBL/GenBank/DDBJ whole genome shotgun (WGS) entry which is preliminary data.</text>
</comment>
<protein>
    <recommendedName>
        <fullName evidence="4">Outer membrane protein beta-barrel domain-containing protein</fullName>
    </recommendedName>
</protein>
<accession>A0A369TD03</accession>
<evidence type="ECO:0000313" key="3">
    <source>
        <dbReference type="Proteomes" id="UP000253941"/>
    </source>
</evidence>
<keyword evidence="1" id="KW-0732">Signal</keyword>
<keyword evidence="3" id="KW-1185">Reference proteome</keyword>
<dbReference type="EMBL" id="QPMH01000003">
    <property type="protein sequence ID" value="RDD63168.1"/>
    <property type="molecule type" value="Genomic_DNA"/>
</dbReference>
<evidence type="ECO:0000313" key="2">
    <source>
        <dbReference type="EMBL" id="RDD63168.1"/>
    </source>
</evidence>
<reference evidence="2 3" key="1">
    <citation type="submission" date="2018-07" db="EMBL/GenBank/DDBJ databases">
        <title>Venubactetium sediminum gen. nov., sp. nov., isolated from a marine solar saltern.</title>
        <authorList>
            <person name="Wang S."/>
        </authorList>
    </citation>
    <scope>NUCLEOTIDE SEQUENCE [LARGE SCALE GENOMIC DNA]</scope>
    <source>
        <strain evidence="2 3">WD2A32</strain>
    </source>
</reference>
<name>A0A369TD03_9PROT</name>
<dbReference type="RefSeq" id="WP_114581119.1">
    <property type="nucleotide sequence ID" value="NZ_QPMH01000003.1"/>
</dbReference>
<evidence type="ECO:0000256" key="1">
    <source>
        <dbReference type="SAM" id="SignalP"/>
    </source>
</evidence>
<evidence type="ECO:0008006" key="4">
    <source>
        <dbReference type="Google" id="ProtNLM"/>
    </source>
</evidence>
<proteinExistence type="predicted"/>
<gene>
    <name evidence="2" type="ORF">DRB17_05230</name>
</gene>
<dbReference type="InterPro" id="IPR018759">
    <property type="entry name" value="BBP2_2"/>
</dbReference>
<feature type="chain" id="PRO_5016595494" description="Outer membrane protein beta-barrel domain-containing protein" evidence="1">
    <location>
        <begin position="22"/>
        <end position="417"/>
    </location>
</feature>
<feature type="signal peptide" evidence="1">
    <location>
        <begin position="1"/>
        <end position="21"/>
    </location>
</feature>
<dbReference type="SUPFAM" id="SSF56935">
    <property type="entry name" value="Porins"/>
    <property type="match status" value="1"/>
</dbReference>
<sequence>MRLAAVSAAILAAGITTLVQAGGEAWAGDALTKPSRHWRAGAKSDGGGIRLGGFLTYLAADIATTYVDNLFATDEALVADVVAQARMAAEVESDWRSHGLAFRGVALGKAHTMTSSEDTVDYRASVDGFIDILPGTKVGGMASYAREHEDRASPNDARGSEPTPVDHVRAQVDAEQQFASLGLSFAASYEDLDFQDADFFGIATINNDDRDRTLWSGSARLRYDGGGRLRPFVHAAYDTTDYAAARDDNGFARDSDALEGAVGAELALGRATSGLIAIGYRRQDFEDARLGTVSGLTLQGRLDTDLGRSSRMELIVGRELRETTVPGASGFFETAADMRFKHRLLPKLHVNLTAGYARNDFRGIDRIDEVYRAGAGLEYALSGYARFRAQYEFTTRESSADADFTLNRVTSGLRLRF</sequence>
<dbReference type="Proteomes" id="UP000253941">
    <property type="component" value="Unassembled WGS sequence"/>
</dbReference>